<dbReference type="Proteomes" id="UP000735302">
    <property type="component" value="Unassembled WGS sequence"/>
</dbReference>
<gene>
    <name evidence="1" type="ORF">PoB_007640600</name>
</gene>
<proteinExistence type="predicted"/>
<dbReference type="EMBL" id="BLXT01008548">
    <property type="protein sequence ID" value="GFO49901.1"/>
    <property type="molecule type" value="Genomic_DNA"/>
</dbReference>
<name>A0AAV4E1F6_9GAST</name>
<reference evidence="1 2" key="1">
    <citation type="journal article" date="2021" name="Elife">
        <title>Chloroplast acquisition without the gene transfer in kleptoplastic sea slugs, Plakobranchus ocellatus.</title>
        <authorList>
            <person name="Maeda T."/>
            <person name="Takahashi S."/>
            <person name="Yoshida T."/>
            <person name="Shimamura S."/>
            <person name="Takaki Y."/>
            <person name="Nagai Y."/>
            <person name="Toyoda A."/>
            <person name="Suzuki Y."/>
            <person name="Arimoto A."/>
            <person name="Ishii H."/>
            <person name="Satoh N."/>
            <person name="Nishiyama T."/>
            <person name="Hasebe M."/>
            <person name="Maruyama T."/>
            <person name="Minagawa J."/>
            <person name="Obokata J."/>
            <person name="Shigenobu S."/>
        </authorList>
    </citation>
    <scope>NUCLEOTIDE SEQUENCE [LARGE SCALE GENOMIC DNA]</scope>
</reference>
<dbReference type="AlphaFoldDB" id="A0AAV4E1F6"/>
<accession>A0AAV4E1F6</accession>
<sequence>MYSWSVGPASRRSSGGLQVASTRFVSYGVRKPGRNTARQALAWNQQGEQEEEEDHVDGGDTIGRGYNYIRMESFCRWPVVRCVRRKAGDDDSSLLRESLKLHYKM</sequence>
<protein>
    <submittedName>
        <fullName evidence="1">Uncharacterized protein</fullName>
    </submittedName>
</protein>
<evidence type="ECO:0000313" key="1">
    <source>
        <dbReference type="EMBL" id="GFO49901.1"/>
    </source>
</evidence>
<organism evidence="1 2">
    <name type="scientific">Plakobranchus ocellatus</name>
    <dbReference type="NCBI Taxonomy" id="259542"/>
    <lineage>
        <taxon>Eukaryota</taxon>
        <taxon>Metazoa</taxon>
        <taxon>Spiralia</taxon>
        <taxon>Lophotrochozoa</taxon>
        <taxon>Mollusca</taxon>
        <taxon>Gastropoda</taxon>
        <taxon>Heterobranchia</taxon>
        <taxon>Euthyneura</taxon>
        <taxon>Panpulmonata</taxon>
        <taxon>Sacoglossa</taxon>
        <taxon>Placobranchoidea</taxon>
        <taxon>Plakobranchidae</taxon>
        <taxon>Plakobranchus</taxon>
    </lineage>
</organism>
<comment type="caution">
    <text evidence="1">The sequence shown here is derived from an EMBL/GenBank/DDBJ whole genome shotgun (WGS) entry which is preliminary data.</text>
</comment>
<keyword evidence="2" id="KW-1185">Reference proteome</keyword>
<evidence type="ECO:0000313" key="2">
    <source>
        <dbReference type="Proteomes" id="UP000735302"/>
    </source>
</evidence>